<evidence type="ECO:0000256" key="1">
    <source>
        <dbReference type="ARBA" id="ARBA00007637"/>
    </source>
</evidence>
<reference evidence="5 6" key="1">
    <citation type="journal article" date="2019" name="Genome Biol. Evol.">
        <title>Insights into the evolution of the New World diploid cottons (Gossypium, subgenus Houzingenia) based on genome sequencing.</title>
        <authorList>
            <person name="Grover C.E."/>
            <person name="Arick M.A. 2nd"/>
            <person name="Thrash A."/>
            <person name="Conover J.L."/>
            <person name="Sanders W.S."/>
            <person name="Peterson D.G."/>
            <person name="Frelichowski J.E."/>
            <person name="Scheffler J.A."/>
            <person name="Scheffler B.E."/>
            <person name="Wendel J.F."/>
        </authorList>
    </citation>
    <scope>NUCLEOTIDE SEQUENCE [LARGE SCALE GENOMIC DNA]</scope>
    <source>
        <strain evidence="5">8</strain>
        <tissue evidence="5">Leaf</tissue>
    </source>
</reference>
<dbReference type="GO" id="GO:0016853">
    <property type="term" value="F:isomerase activity"/>
    <property type="evidence" value="ECO:0007669"/>
    <property type="project" value="UniProtKB-KW"/>
</dbReference>
<gene>
    <name evidence="5" type="ORF">Gotri_003854</name>
</gene>
<dbReference type="Proteomes" id="UP000593568">
    <property type="component" value="Unassembled WGS sequence"/>
</dbReference>
<evidence type="ECO:0000259" key="4">
    <source>
        <dbReference type="Pfam" id="PF16363"/>
    </source>
</evidence>
<dbReference type="Gene3D" id="3.90.25.10">
    <property type="entry name" value="UDP-galactose 4-epimerase, domain 1"/>
    <property type="match status" value="1"/>
</dbReference>
<name>A0A7J9F2S9_9ROSI</name>
<evidence type="ECO:0000256" key="3">
    <source>
        <dbReference type="ARBA" id="ARBA00023235"/>
    </source>
</evidence>
<dbReference type="EMBL" id="JABEZW010000011">
    <property type="protein sequence ID" value="MBA0779613.1"/>
    <property type="molecule type" value="Genomic_DNA"/>
</dbReference>
<evidence type="ECO:0000313" key="6">
    <source>
        <dbReference type="Proteomes" id="UP000593568"/>
    </source>
</evidence>
<protein>
    <recommendedName>
        <fullName evidence="4">NAD(P)-binding domain-containing protein</fullName>
    </recommendedName>
</protein>
<dbReference type="SUPFAM" id="SSF51735">
    <property type="entry name" value="NAD(P)-binding Rossmann-fold domains"/>
    <property type="match status" value="1"/>
</dbReference>
<sequence>MLVVPPCNADCAATCVYIFGAACEKQVCHSSTPRRLHGFSVLVTSATGFIGSHCSLALKKHDDEVLGLDNFNDYYNPLLKRVRSNLLSKHQVFIVKRGFKRRHFVDEVVRYRTAHSHASLSGIVAKVANPQPLIFWASLSYVYGLNTENPFSKCDRTDHQASSSSVYGLNIETPFSACDRTDYSVSLYAATKKIGKEIAHTYNHIYDLSLTKPIFFIVYSPWRKPDMAYFLFTRDIT</sequence>
<dbReference type="InterPro" id="IPR036291">
    <property type="entry name" value="NAD(P)-bd_dom_sf"/>
</dbReference>
<dbReference type="Gene3D" id="3.40.50.720">
    <property type="entry name" value="NAD(P)-binding Rossmann-like Domain"/>
    <property type="match status" value="1"/>
</dbReference>
<dbReference type="InterPro" id="IPR016040">
    <property type="entry name" value="NAD(P)-bd_dom"/>
</dbReference>
<proteinExistence type="inferred from homology"/>
<keyword evidence="2" id="KW-0520">NAD</keyword>
<keyword evidence="6" id="KW-1185">Reference proteome</keyword>
<comment type="caution">
    <text evidence="5">The sequence shown here is derived from an EMBL/GenBank/DDBJ whole genome shotgun (WGS) entry which is preliminary data.</text>
</comment>
<organism evidence="5 6">
    <name type="scientific">Gossypium trilobum</name>
    <dbReference type="NCBI Taxonomy" id="34281"/>
    <lineage>
        <taxon>Eukaryota</taxon>
        <taxon>Viridiplantae</taxon>
        <taxon>Streptophyta</taxon>
        <taxon>Embryophyta</taxon>
        <taxon>Tracheophyta</taxon>
        <taxon>Spermatophyta</taxon>
        <taxon>Magnoliopsida</taxon>
        <taxon>eudicotyledons</taxon>
        <taxon>Gunneridae</taxon>
        <taxon>Pentapetalae</taxon>
        <taxon>rosids</taxon>
        <taxon>malvids</taxon>
        <taxon>Malvales</taxon>
        <taxon>Malvaceae</taxon>
        <taxon>Malvoideae</taxon>
        <taxon>Gossypium</taxon>
    </lineage>
</organism>
<dbReference type="Pfam" id="PF16363">
    <property type="entry name" value="GDP_Man_Dehyd"/>
    <property type="match status" value="1"/>
</dbReference>
<dbReference type="AlphaFoldDB" id="A0A7J9F2S9"/>
<dbReference type="PANTHER" id="PTHR43574">
    <property type="entry name" value="EPIMERASE-RELATED"/>
    <property type="match status" value="1"/>
</dbReference>
<comment type="similarity">
    <text evidence="1">Belongs to the NAD(P)-dependent epimerase/dehydratase family.</text>
</comment>
<evidence type="ECO:0000313" key="5">
    <source>
        <dbReference type="EMBL" id="MBA0779613.1"/>
    </source>
</evidence>
<evidence type="ECO:0000256" key="2">
    <source>
        <dbReference type="ARBA" id="ARBA00023027"/>
    </source>
</evidence>
<accession>A0A7J9F2S9</accession>
<keyword evidence="3" id="KW-0413">Isomerase</keyword>
<feature type="domain" description="NAD(P)-binding" evidence="4">
    <location>
        <begin position="42"/>
        <end position="229"/>
    </location>
</feature>